<dbReference type="GO" id="GO:0006522">
    <property type="term" value="P:alanine metabolic process"/>
    <property type="evidence" value="ECO:0007669"/>
    <property type="project" value="InterPro"/>
</dbReference>
<protein>
    <recommendedName>
        <fullName evidence="3">alanine racemase</fullName>
        <ecNumber evidence="3">5.1.1.1</ecNumber>
    </recommendedName>
</protein>
<evidence type="ECO:0000313" key="8">
    <source>
        <dbReference type="EMBL" id="KRQ96294.1"/>
    </source>
</evidence>
<dbReference type="RefSeq" id="WP_082646405.1">
    <property type="nucleotide sequence ID" value="NZ_LLXX01000194.1"/>
</dbReference>
<keyword evidence="5" id="KW-0413">Isomerase</keyword>
<dbReference type="EMBL" id="LLXX01000194">
    <property type="protein sequence ID" value="KRQ96294.1"/>
    <property type="molecule type" value="Genomic_DNA"/>
</dbReference>
<dbReference type="AlphaFoldDB" id="A0A0R3KKN4"/>
<feature type="modified residue" description="N6-(pyridoxal phosphate)lysine" evidence="6">
    <location>
        <position position="56"/>
    </location>
</feature>
<comment type="caution">
    <text evidence="8">The sequence shown here is derived from an EMBL/GenBank/DDBJ whole genome shotgun (WGS) entry which is preliminary data.</text>
</comment>
<dbReference type="InterPro" id="IPR011079">
    <property type="entry name" value="Ala_racemase_C"/>
</dbReference>
<organism evidence="8 9">
    <name type="scientific">Bradyrhizobium valentinum</name>
    <dbReference type="NCBI Taxonomy" id="1518501"/>
    <lineage>
        <taxon>Bacteria</taxon>
        <taxon>Pseudomonadati</taxon>
        <taxon>Pseudomonadota</taxon>
        <taxon>Alphaproteobacteria</taxon>
        <taxon>Hyphomicrobiales</taxon>
        <taxon>Nitrobacteraceae</taxon>
        <taxon>Bradyrhizobium</taxon>
    </lineage>
</organism>
<evidence type="ECO:0000256" key="4">
    <source>
        <dbReference type="ARBA" id="ARBA00022898"/>
    </source>
</evidence>
<dbReference type="InterPro" id="IPR001608">
    <property type="entry name" value="Ala_racemase_N"/>
</dbReference>
<dbReference type="Gene3D" id="2.40.37.10">
    <property type="entry name" value="Lyase, Ornithine Decarboxylase, Chain A, domain 1"/>
    <property type="match status" value="1"/>
</dbReference>
<dbReference type="SMART" id="SM01005">
    <property type="entry name" value="Ala_racemase_C"/>
    <property type="match status" value="1"/>
</dbReference>
<accession>A0A0R3KKN4</accession>
<evidence type="ECO:0000256" key="3">
    <source>
        <dbReference type="ARBA" id="ARBA00013089"/>
    </source>
</evidence>
<dbReference type="InterPro" id="IPR029066">
    <property type="entry name" value="PLP-binding_barrel"/>
</dbReference>
<evidence type="ECO:0000256" key="6">
    <source>
        <dbReference type="PIRSR" id="PIRSR600821-50"/>
    </source>
</evidence>
<dbReference type="SUPFAM" id="SSF51419">
    <property type="entry name" value="PLP-binding barrel"/>
    <property type="match status" value="1"/>
</dbReference>
<comment type="catalytic activity">
    <reaction evidence="1">
        <text>L-alanine = D-alanine</text>
        <dbReference type="Rhea" id="RHEA:20249"/>
        <dbReference type="ChEBI" id="CHEBI:57416"/>
        <dbReference type="ChEBI" id="CHEBI:57972"/>
        <dbReference type="EC" id="5.1.1.1"/>
    </reaction>
</comment>
<dbReference type="Gene3D" id="3.20.20.10">
    <property type="entry name" value="Alanine racemase"/>
    <property type="match status" value="1"/>
</dbReference>
<name>A0A0R3KKN4_9BRAD</name>
<dbReference type="GO" id="GO:0030170">
    <property type="term" value="F:pyridoxal phosphate binding"/>
    <property type="evidence" value="ECO:0007669"/>
    <property type="project" value="TreeGrafter"/>
</dbReference>
<proteinExistence type="predicted"/>
<dbReference type="PRINTS" id="PR00992">
    <property type="entry name" value="ALARACEMASE"/>
</dbReference>
<evidence type="ECO:0000256" key="1">
    <source>
        <dbReference type="ARBA" id="ARBA00000316"/>
    </source>
</evidence>
<dbReference type="Proteomes" id="UP000051913">
    <property type="component" value="Unassembled WGS sequence"/>
</dbReference>
<dbReference type="NCBIfam" id="TIGR00492">
    <property type="entry name" value="alr"/>
    <property type="match status" value="1"/>
</dbReference>
<dbReference type="InterPro" id="IPR009006">
    <property type="entry name" value="Ala_racemase/Decarboxylase_C"/>
</dbReference>
<gene>
    <name evidence="8" type="ORF">CP49_37055</name>
</gene>
<dbReference type="PANTHER" id="PTHR30511:SF0">
    <property type="entry name" value="ALANINE RACEMASE, CATABOLIC-RELATED"/>
    <property type="match status" value="1"/>
</dbReference>
<evidence type="ECO:0000313" key="9">
    <source>
        <dbReference type="Proteomes" id="UP000051913"/>
    </source>
</evidence>
<evidence type="ECO:0000256" key="2">
    <source>
        <dbReference type="ARBA" id="ARBA00001933"/>
    </source>
</evidence>
<dbReference type="InterPro" id="IPR000821">
    <property type="entry name" value="Ala_racemase"/>
</dbReference>
<dbReference type="GO" id="GO:0008784">
    <property type="term" value="F:alanine racemase activity"/>
    <property type="evidence" value="ECO:0007669"/>
    <property type="project" value="UniProtKB-EC"/>
</dbReference>
<dbReference type="SUPFAM" id="SSF50621">
    <property type="entry name" value="Alanine racemase C-terminal domain-like"/>
    <property type="match status" value="1"/>
</dbReference>
<evidence type="ECO:0000259" key="7">
    <source>
        <dbReference type="SMART" id="SM01005"/>
    </source>
</evidence>
<dbReference type="EC" id="5.1.1.1" evidence="3"/>
<feature type="domain" description="Alanine racemase C-terminal" evidence="7">
    <location>
        <begin position="260"/>
        <end position="393"/>
    </location>
</feature>
<dbReference type="Pfam" id="PF01168">
    <property type="entry name" value="Ala_racemase_N"/>
    <property type="match status" value="1"/>
</dbReference>
<sequence>MSMVSRLQKGNVGDGGHPPFSTRPNWIDIDLAALDHNVSVARSLLQPGTRIHACVKSSAYGCDVVEVSKRFHSVGVEALCCGTYEEAVAIRAALPKAQLIMFGAALPDGVSDYLKHGLTPTIHNLELAQAVSKHSAGPTKIHIKVDSGWGRLGFPLPLAKPSILRIARMPRIEIEAVYTHLPFTDASGRSYAQQRTTAFCEFIEDLRREGLTIPITQARASNAVMMGLIDNCNAIAAGSILYGKSSARRDMADFSQLRPVLKCVRSKLIHVLPDYPGKTVGRTTGTHGRPTPLFSGTTGVIPFGRRDGYASATAGQTAYVLVRGQRAPVLAVNSELSVIDLSQVDDPRIGEEVVVMGEGLSDTITLDEIAKWQAAGLTDVLVRMSGRTPRVFHG</sequence>
<reference evidence="8 9" key="1">
    <citation type="submission" date="2014-03" db="EMBL/GenBank/DDBJ databases">
        <title>Bradyrhizobium valentinum sp. nov., isolated from effective nodules of Lupinus mariae-josephae, a lupine endemic of basic-lime soils in Eastern Spain.</title>
        <authorList>
            <person name="Duran D."/>
            <person name="Rey L."/>
            <person name="Navarro A."/>
            <person name="Busquets A."/>
            <person name="Imperial J."/>
            <person name="Ruiz-Argueso T."/>
        </authorList>
    </citation>
    <scope>NUCLEOTIDE SEQUENCE [LARGE SCALE GENOMIC DNA]</scope>
    <source>
        <strain evidence="8 9">LmjM3</strain>
    </source>
</reference>
<dbReference type="Pfam" id="PF00842">
    <property type="entry name" value="Ala_racemase_C"/>
    <property type="match status" value="1"/>
</dbReference>
<evidence type="ECO:0000256" key="5">
    <source>
        <dbReference type="ARBA" id="ARBA00023235"/>
    </source>
</evidence>
<dbReference type="PANTHER" id="PTHR30511">
    <property type="entry name" value="ALANINE RACEMASE"/>
    <property type="match status" value="1"/>
</dbReference>
<comment type="cofactor">
    <cofactor evidence="2 6">
        <name>pyridoxal 5'-phosphate</name>
        <dbReference type="ChEBI" id="CHEBI:597326"/>
    </cofactor>
</comment>
<keyword evidence="9" id="KW-1185">Reference proteome</keyword>
<keyword evidence="4 6" id="KW-0663">Pyridoxal phosphate</keyword>
<dbReference type="CDD" id="cd00430">
    <property type="entry name" value="PLPDE_III_AR"/>
    <property type="match status" value="1"/>
</dbReference>
<dbReference type="GO" id="GO:0005829">
    <property type="term" value="C:cytosol"/>
    <property type="evidence" value="ECO:0007669"/>
    <property type="project" value="TreeGrafter"/>
</dbReference>